<dbReference type="InterPro" id="IPR022385">
    <property type="entry name" value="Rhs_assc_core"/>
</dbReference>
<dbReference type="NCBIfam" id="TIGR03696">
    <property type="entry name" value="Rhs_assc_core"/>
    <property type="match status" value="1"/>
</dbReference>
<protein>
    <submittedName>
        <fullName evidence="1">RHS repeat-associated core domain-containing protein</fullName>
    </submittedName>
</protein>
<accession>A0ABR6VAP7</accession>
<keyword evidence="2" id="KW-1185">Reference proteome</keyword>
<proteinExistence type="predicted"/>
<reference evidence="1 2" key="1">
    <citation type="journal article" date="2020" name="Microorganisms">
        <title>Reliable Identification of Environmental Pseudomonas Isolates Using the rpoD Gene.</title>
        <authorList>
            <consortium name="The Broad Institute Genome Sequencing Platform"/>
            <person name="Girard L."/>
            <person name="Lood C."/>
            <person name="Rokni-Zadeh H."/>
            <person name="van Noort V."/>
            <person name="Lavigne R."/>
            <person name="De Mot R."/>
        </authorList>
    </citation>
    <scope>NUCLEOTIDE SEQUENCE [LARGE SCALE GENOMIC DNA]</scope>
    <source>
        <strain evidence="1 2">RW7P2</strain>
    </source>
</reference>
<sequence>MPNVLSYAAYGYCPTAQAQLSLLAYNGEYVNATGTYLLGNGYRCYNPSLMRFHSADDQSPFDAGGVNAYAYCEGDPINKIDPSGHSSIWNFFTNKSKRPTSAERLEAAHLPLKDLAQAKQQSLSKTEYNKLKKNMQITTSFLTRKVKQYKAINAPNYGSKTAPGNTRTEGIKLSEYETHLGYAIENQKALETFTKITLGGKERYMTQANQESYLKLLTTDTKDTASDIRKT</sequence>
<dbReference type="EMBL" id="JABWRS010000014">
    <property type="protein sequence ID" value="MBC3477589.1"/>
    <property type="molecule type" value="Genomic_DNA"/>
</dbReference>
<evidence type="ECO:0000313" key="1">
    <source>
        <dbReference type="EMBL" id="MBC3477589.1"/>
    </source>
</evidence>
<dbReference type="Proteomes" id="UP000628086">
    <property type="component" value="Unassembled WGS sequence"/>
</dbReference>
<evidence type="ECO:0000313" key="2">
    <source>
        <dbReference type="Proteomes" id="UP000628086"/>
    </source>
</evidence>
<organism evidence="1 2">
    <name type="scientific">Pseudomonas taiwanensis</name>
    <dbReference type="NCBI Taxonomy" id="470150"/>
    <lineage>
        <taxon>Bacteria</taxon>
        <taxon>Pseudomonadati</taxon>
        <taxon>Pseudomonadota</taxon>
        <taxon>Gammaproteobacteria</taxon>
        <taxon>Pseudomonadales</taxon>
        <taxon>Pseudomonadaceae</taxon>
        <taxon>Pseudomonas</taxon>
    </lineage>
</organism>
<comment type="caution">
    <text evidence="1">The sequence shown here is derived from an EMBL/GenBank/DDBJ whole genome shotgun (WGS) entry which is preliminary data.</text>
</comment>
<dbReference type="SUPFAM" id="SSF56399">
    <property type="entry name" value="ADP-ribosylation"/>
    <property type="match status" value="1"/>
</dbReference>
<gene>
    <name evidence="1" type="ORF">HU747_18550</name>
</gene>
<name>A0ABR6VAP7_9PSED</name>
<dbReference type="Gene3D" id="2.180.10.10">
    <property type="entry name" value="RHS repeat-associated core"/>
    <property type="match status" value="1"/>
</dbReference>